<dbReference type="Pfam" id="PF12802">
    <property type="entry name" value="MarR_2"/>
    <property type="match status" value="1"/>
</dbReference>
<dbReference type="PANTHER" id="PTHR33164:SF95">
    <property type="entry name" value="TRANSCRIPTIONAL REGULATOR"/>
    <property type="match status" value="1"/>
</dbReference>
<dbReference type="InterPro" id="IPR036390">
    <property type="entry name" value="WH_DNA-bd_sf"/>
</dbReference>
<dbReference type="RefSeq" id="WP_345513930.1">
    <property type="nucleotide sequence ID" value="NZ_BAAAXD010000027.1"/>
</dbReference>
<dbReference type="Proteomes" id="UP001589710">
    <property type="component" value="Unassembled WGS sequence"/>
</dbReference>
<proteinExistence type="predicted"/>
<dbReference type="PROSITE" id="PS50995">
    <property type="entry name" value="HTH_MARR_2"/>
    <property type="match status" value="1"/>
</dbReference>
<evidence type="ECO:0000259" key="2">
    <source>
        <dbReference type="PROSITE" id="PS50995"/>
    </source>
</evidence>
<reference evidence="3 4" key="1">
    <citation type="submission" date="2024-09" db="EMBL/GenBank/DDBJ databases">
        <authorList>
            <person name="Sun Q."/>
            <person name="Mori K."/>
        </authorList>
    </citation>
    <scope>NUCLEOTIDE SEQUENCE [LARGE SCALE GENOMIC DNA]</scope>
    <source>
        <strain evidence="3 4">JCM 3331</strain>
    </source>
</reference>
<evidence type="ECO:0000313" key="3">
    <source>
        <dbReference type="EMBL" id="MFB9575856.1"/>
    </source>
</evidence>
<comment type="caution">
    <text evidence="3">The sequence shown here is derived from an EMBL/GenBank/DDBJ whole genome shotgun (WGS) entry which is preliminary data.</text>
</comment>
<dbReference type="EMBL" id="JBHMCG010000115">
    <property type="protein sequence ID" value="MFB9575856.1"/>
    <property type="molecule type" value="Genomic_DNA"/>
</dbReference>
<keyword evidence="4" id="KW-1185">Reference proteome</keyword>
<evidence type="ECO:0000313" key="4">
    <source>
        <dbReference type="Proteomes" id="UP001589710"/>
    </source>
</evidence>
<dbReference type="PRINTS" id="PR00598">
    <property type="entry name" value="HTHMARR"/>
</dbReference>
<dbReference type="InterPro" id="IPR036388">
    <property type="entry name" value="WH-like_DNA-bd_sf"/>
</dbReference>
<feature type="region of interest" description="Disordered" evidence="1">
    <location>
        <begin position="1"/>
        <end position="25"/>
    </location>
</feature>
<protein>
    <submittedName>
        <fullName evidence="3">MarR family winged helix-turn-helix transcriptional regulator</fullName>
    </submittedName>
</protein>
<dbReference type="Gene3D" id="1.10.10.10">
    <property type="entry name" value="Winged helix-like DNA-binding domain superfamily/Winged helix DNA-binding domain"/>
    <property type="match status" value="1"/>
</dbReference>
<dbReference type="PANTHER" id="PTHR33164">
    <property type="entry name" value="TRANSCRIPTIONAL REGULATOR, MARR FAMILY"/>
    <property type="match status" value="1"/>
</dbReference>
<organism evidence="3 4">
    <name type="scientific">Streptomyces yanii</name>
    <dbReference type="NCBI Taxonomy" id="78510"/>
    <lineage>
        <taxon>Bacteria</taxon>
        <taxon>Bacillati</taxon>
        <taxon>Actinomycetota</taxon>
        <taxon>Actinomycetes</taxon>
        <taxon>Kitasatosporales</taxon>
        <taxon>Streptomycetaceae</taxon>
        <taxon>Streptomyces</taxon>
    </lineage>
</organism>
<feature type="domain" description="HTH marR-type" evidence="2">
    <location>
        <begin position="1"/>
        <end position="158"/>
    </location>
</feature>
<sequence length="173" mass="18279">MSKKADAGAGDMTDGSGDRATPAGLRGLPSRLLGLTAAQADRLVGEGLAGADARKWHYAVLVALEESGPASQATLSRRTGIYRSDLVAVINELAERGHVERAPDPADRRRNVITITTQGRRHAQRLDKLLAGVQDQLLAPLSPAERTQLTSLLARILDHHAQAARRASGGPSA</sequence>
<evidence type="ECO:0000256" key="1">
    <source>
        <dbReference type="SAM" id="MobiDB-lite"/>
    </source>
</evidence>
<name>A0ABV5REY5_9ACTN</name>
<gene>
    <name evidence="3" type="ORF">ACFFTL_27125</name>
</gene>
<dbReference type="InterPro" id="IPR039422">
    <property type="entry name" value="MarR/SlyA-like"/>
</dbReference>
<dbReference type="SMART" id="SM00347">
    <property type="entry name" value="HTH_MARR"/>
    <property type="match status" value="1"/>
</dbReference>
<dbReference type="SUPFAM" id="SSF46785">
    <property type="entry name" value="Winged helix' DNA-binding domain"/>
    <property type="match status" value="1"/>
</dbReference>
<dbReference type="InterPro" id="IPR000835">
    <property type="entry name" value="HTH_MarR-typ"/>
</dbReference>
<accession>A0ABV5REY5</accession>